<comment type="caution">
    <text evidence="1">The sequence shown here is derived from an EMBL/GenBank/DDBJ whole genome shotgun (WGS) entry which is preliminary data.</text>
</comment>
<dbReference type="SUPFAM" id="SSF53254">
    <property type="entry name" value="Phosphoglycerate mutase-like"/>
    <property type="match status" value="1"/>
</dbReference>
<organism evidence="1 2">
    <name type="scientific">Gordonia rubripertincta</name>
    <name type="common">Rhodococcus corallinus</name>
    <dbReference type="NCBI Taxonomy" id="36822"/>
    <lineage>
        <taxon>Bacteria</taxon>
        <taxon>Bacillati</taxon>
        <taxon>Actinomycetota</taxon>
        <taxon>Actinomycetes</taxon>
        <taxon>Mycobacteriales</taxon>
        <taxon>Gordoniaceae</taxon>
        <taxon>Gordonia</taxon>
    </lineage>
</organism>
<dbReference type="InterPro" id="IPR013078">
    <property type="entry name" value="His_Pase_superF_clade-1"/>
</dbReference>
<protein>
    <submittedName>
        <fullName evidence="1">Histidine phosphatase family protein</fullName>
    </submittedName>
</protein>
<dbReference type="SMART" id="SM00855">
    <property type="entry name" value="PGAM"/>
    <property type="match status" value="1"/>
</dbReference>
<dbReference type="Pfam" id="PF00300">
    <property type="entry name" value="His_Phos_1"/>
    <property type="match status" value="1"/>
</dbReference>
<evidence type="ECO:0000313" key="2">
    <source>
        <dbReference type="Proteomes" id="UP001067235"/>
    </source>
</evidence>
<sequence>MTQVVDAGAAVADTLANASRVILVRHGLPGDLGVADPGLGDEGVSQARRLGDWLRNEPVAQVVSSHYTRAHETALFAAEPHGLDVVVDERLREWDSDRTTYSTPEAIAETPRGKAFAEGRFDDFIPDYDKVELAARMRAAVLEAVERAPGQLTVVASHGGAINTLLTDILQAPSPFFFNPGYTSMSRIAVMRSGRFVIESVNETAHLR</sequence>
<keyword evidence="2" id="KW-1185">Reference proteome</keyword>
<dbReference type="CDD" id="cd07067">
    <property type="entry name" value="HP_PGM_like"/>
    <property type="match status" value="1"/>
</dbReference>
<dbReference type="PANTHER" id="PTHR48100:SF62">
    <property type="entry name" value="GLUCOSYL-3-PHOSPHOGLYCERATE PHOSPHATASE"/>
    <property type="match status" value="1"/>
</dbReference>
<dbReference type="RefSeq" id="WP_301570191.1">
    <property type="nucleotide sequence ID" value="NZ_JAPWIE010000002.1"/>
</dbReference>
<reference evidence="1" key="1">
    <citation type="submission" date="2022-12" db="EMBL/GenBank/DDBJ databases">
        <authorList>
            <person name="Krivoruchko A.V."/>
            <person name="Elkin A."/>
        </authorList>
    </citation>
    <scope>NUCLEOTIDE SEQUENCE</scope>
    <source>
        <strain evidence="1">IEGM 1388</strain>
    </source>
</reference>
<dbReference type="InterPro" id="IPR050275">
    <property type="entry name" value="PGM_Phosphatase"/>
</dbReference>
<gene>
    <name evidence="1" type="ORF">O4213_06730</name>
</gene>
<dbReference type="Proteomes" id="UP001067235">
    <property type="component" value="Unassembled WGS sequence"/>
</dbReference>
<dbReference type="Gene3D" id="3.40.50.1240">
    <property type="entry name" value="Phosphoglycerate mutase-like"/>
    <property type="match status" value="1"/>
</dbReference>
<name>A0ABT4MS66_GORRU</name>
<evidence type="ECO:0000313" key="1">
    <source>
        <dbReference type="EMBL" id="MCZ4549669.1"/>
    </source>
</evidence>
<dbReference type="PANTHER" id="PTHR48100">
    <property type="entry name" value="BROAD-SPECIFICITY PHOSPHATASE YOR283W-RELATED"/>
    <property type="match status" value="1"/>
</dbReference>
<dbReference type="InterPro" id="IPR029033">
    <property type="entry name" value="His_PPase_superfam"/>
</dbReference>
<proteinExistence type="predicted"/>
<accession>A0ABT4MS66</accession>
<dbReference type="EMBL" id="JAPWIE010000002">
    <property type="protein sequence ID" value="MCZ4549669.1"/>
    <property type="molecule type" value="Genomic_DNA"/>
</dbReference>